<dbReference type="Proteomes" id="UP000236724">
    <property type="component" value="Unassembled WGS sequence"/>
</dbReference>
<evidence type="ECO:0000313" key="1">
    <source>
        <dbReference type="EMBL" id="SEH06383.1"/>
    </source>
</evidence>
<dbReference type="AlphaFoldDB" id="A0A1H6F9U4"/>
<dbReference type="EMBL" id="FMSV02000485">
    <property type="protein sequence ID" value="SEH06383.1"/>
    <property type="molecule type" value="Genomic_DNA"/>
</dbReference>
<gene>
    <name evidence="1" type="ORF">MBHS_02244</name>
</gene>
<protein>
    <submittedName>
        <fullName evidence="1">Uncharacterized protein</fullName>
    </submittedName>
</protein>
<accession>A0A1H6F9U4</accession>
<sequence length="157" mass="17987">MQGGDSLEAYYNIDNNGKTRKQLKLLRTVTASGDELTRQAQAMLDHKMRGDYEPLAVKQLFYKTLLEFVEVEATRQGITTSELKYRAVDLSGFVDWVNENRRILRGAIKLPSRAKLRLSVVQYVNSWLLNIGIKPARVKMPGNTWAHCIKKNQHKPN</sequence>
<name>A0A1H6F9U4_9GAMM</name>
<evidence type="ECO:0000313" key="2">
    <source>
        <dbReference type="Proteomes" id="UP000236724"/>
    </source>
</evidence>
<proteinExistence type="predicted"/>
<organism evidence="1 2">
    <name type="scientific">Candidatus Venteria ishoeyi</name>
    <dbReference type="NCBI Taxonomy" id="1899563"/>
    <lineage>
        <taxon>Bacteria</taxon>
        <taxon>Pseudomonadati</taxon>
        <taxon>Pseudomonadota</taxon>
        <taxon>Gammaproteobacteria</taxon>
        <taxon>Thiotrichales</taxon>
        <taxon>Thiotrichaceae</taxon>
        <taxon>Venteria</taxon>
    </lineage>
</organism>
<reference evidence="1 2" key="1">
    <citation type="submission" date="2016-10" db="EMBL/GenBank/DDBJ databases">
        <authorList>
            <person name="de Groot N.N."/>
        </authorList>
    </citation>
    <scope>NUCLEOTIDE SEQUENCE [LARGE SCALE GENOMIC DNA]</scope>
    <source>
        <strain evidence="1">MBHS1</strain>
    </source>
</reference>
<keyword evidence="2" id="KW-1185">Reference proteome</keyword>